<dbReference type="InterPro" id="IPR007657">
    <property type="entry name" value="Glycosyltransferase_61"/>
</dbReference>
<evidence type="ECO:0000313" key="7">
    <source>
        <dbReference type="EMBL" id="OEL17640.1"/>
    </source>
</evidence>
<reference evidence="7 8" key="1">
    <citation type="submission" date="2016-09" db="EMBL/GenBank/DDBJ databases">
        <title>The draft genome of Dichanthelium oligosanthes: A C3 panicoid grass species.</title>
        <authorList>
            <person name="Studer A.J."/>
            <person name="Schnable J.C."/>
            <person name="Brutnell T.P."/>
        </authorList>
    </citation>
    <scope>NUCLEOTIDE SEQUENCE [LARGE SCALE GENOMIC DNA]</scope>
    <source>
        <strain evidence="8">cv. Kellogg 1175</strain>
        <tissue evidence="7">Leaf</tissue>
    </source>
</reference>
<sequence length="368" mass="41207">MWGDARTANGTDKSRVYFIPPPSQVATAEAANWSIRSQSRKIVGVREVIVRSLNLSNLHEAPNCTVRRSVPAVVFALGGLTFNFWHAFSDVLVPLFTTARAFGGQVELVATDAPEWLIGKYHRILRALSQYEVVMLDSDTEVRCYPHLIVGLRGHRDLDIDPARAPNNYDMLAFRTFIREAYSLPPPTAGLPVKSGGTKKPRLMIILRGKTRQFMNRDAIVGAIERAGFDVVRMELSPTADMDAVSREVDACDVVLGAHGAGLTNMVFLRTGALVVQVIPWGKMEPHSEWFFGAPAAHMGIRHVTDSIAAEESTLYETYGKDSPVITDPDIFYKNGSNARYYWWEQNIRLNTTRFMPTLERVKRLLEQ</sequence>
<dbReference type="Pfam" id="PF04577">
    <property type="entry name" value="Glyco_transf_61"/>
    <property type="match status" value="1"/>
</dbReference>
<dbReference type="OrthoDB" id="529273at2759"/>
<evidence type="ECO:0000313" key="8">
    <source>
        <dbReference type="Proteomes" id="UP000095767"/>
    </source>
</evidence>
<proteinExistence type="predicted"/>
<evidence type="ECO:0000259" key="6">
    <source>
        <dbReference type="Pfam" id="PF04577"/>
    </source>
</evidence>
<keyword evidence="5" id="KW-0325">Glycoprotein</keyword>
<evidence type="ECO:0000256" key="5">
    <source>
        <dbReference type="ARBA" id="ARBA00023180"/>
    </source>
</evidence>
<keyword evidence="8" id="KW-1185">Reference proteome</keyword>
<dbReference type="EMBL" id="LWDX02059211">
    <property type="protein sequence ID" value="OEL17640.1"/>
    <property type="molecule type" value="Genomic_DNA"/>
</dbReference>
<dbReference type="PANTHER" id="PTHR20961">
    <property type="entry name" value="GLYCOSYLTRANSFERASE"/>
    <property type="match status" value="1"/>
</dbReference>
<dbReference type="AlphaFoldDB" id="A0A1E5UXN8"/>
<evidence type="ECO:0000256" key="3">
    <source>
        <dbReference type="ARBA" id="ARBA00022676"/>
    </source>
</evidence>
<dbReference type="GO" id="GO:0016763">
    <property type="term" value="F:pentosyltransferase activity"/>
    <property type="evidence" value="ECO:0007669"/>
    <property type="project" value="UniProtKB-ARBA"/>
</dbReference>
<dbReference type="GO" id="GO:0000139">
    <property type="term" value="C:Golgi membrane"/>
    <property type="evidence" value="ECO:0007669"/>
    <property type="project" value="UniProtKB-SubCell"/>
</dbReference>
<dbReference type="Proteomes" id="UP000095767">
    <property type="component" value="Unassembled WGS sequence"/>
</dbReference>
<comment type="subcellular location">
    <subcellularLocation>
        <location evidence="1">Golgi apparatus membrane</location>
        <topology evidence="1">Single-pass type II membrane protein</topology>
    </subcellularLocation>
</comment>
<name>A0A1E5UXN8_9POAL</name>
<comment type="pathway">
    <text evidence="2">Glycan metabolism.</text>
</comment>
<dbReference type="STRING" id="888268.A0A1E5UXN8"/>
<gene>
    <name evidence="7" type="ORF">BAE44_0021341</name>
</gene>
<evidence type="ECO:0000256" key="1">
    <source>
        <dbReference type="ARBA" id="ARBA00004323"/>
    </source>
</evidence>
<protein>
    <recommendedName>
        <fullName evidence="6">Glycosyltransferase 61 catalytic domain-containing protein</fullName>
    </recommendedName>
</protein>
<feature type="domain" description="Glycosyltransferase 61 catalytic" evidence="6">
    <location>
        <begin position="84"/>
        <end position="276"/>
    </location>
</feature>
<keyword evidence="4" id="KW-0808">Transferase</keyword>
<accession>A0A1E5UXN8</accession>
<organism evidence="7 8">
    <name type="scientific">Dichanthelium oligosanthes</name>
    <dbReference type="NCBI Taxonomy" id="888268"/>
    <lineage>
        <taxon>Eukaryota</taxon>
        <taxon>Viridiplantae</taxon>
        <taxon>Streptophyta</taxon>
        <taxon>Embryophyta</taxon>
        <taxon>Tracheophyta</taxon>
        <taxon>Spermatophyta</taxon>
        <taxon>Magnoliopsida</taxon>
        <taxon>Liliopsida</taxon>
        <taxon>Poales</taxon>
        <taxon>Poaceae</taxon>
        <taxon>PACMAD clade</taxon>
        <taxon>Panicoideae</taxon>
        <taxon>Panicodae</taxon>
        <taxon>Paniceae</taxon>
        <taxon>Dichantheliinae</taxon>
        <taxon>Dichanthelium</taxon>
    </lineage>
</organism>
<dbReference type="PANTHER" id="PTHR20961:SF109">
    <property type="entry name" value="GLYCOSYLTRANSFERASE"/>
    <property type="match status" value="1"/>
</dbReference>
<comment type="caution">
    <text evidence="7">The sequence shown here is derived from an EMBL/GenBank/DDBJ whole genome shotgun (WGS) entry which is preliminary data.</text>
</comment>
<evidence type="ECO:0000256" key="4">
    <source>
        <dbReference type="ARBA" id="ARBA00022679"/>
    </source>
</evidence>
<keyword evidence="3" id="KW-0328">Glycosyltransferase</keyword>
<evidence type="ECO:0000256" key="2">
    <source>
        <dbReference type="ARBA" id="ARBA00004881"/>
    </source>
</evidence>
<dbReference type="InterPro" id="IPR049625">
    <property type="entry name" value="Glyco_transf_61_cat"/>
</dbReference>